<evidence type="ECO:0000256" key="8">
    <source>
        <dbReference type="SAM" id="Phobius"/>
    </source>
</evidence>
<evidence type="ECO:0000256" key="4">
    <source>
        <dbReference type="ARBA" id="ARBA00022475"/>
    </source>
</evidence>
<name>A0A1E3LX92_9SPHN</name>
<reference evidence="9 10" key="1">
    <citation type="submission" date="2016-08" db="EMBL/GenBank/DDBJ databases">
        <title>Draft genome of the agarase producing Sphingomonas sp. MCT13.</title>
        <authorList>
            <person name="D'Andrea M.M."/>
            <person name="Rossolini G.M."/>
            <person name="Thaller M.C."/>
        </authorList>
    </citation>
    <scope>NUCLEOTIDE SEQUENCE [LARGE SCALE GENOMIC DNA]</scope>
    <source>
        <strain evidence="9 10">MCT13</strain>
    </source>
</reference>
<accession>A0A1E3LX92</accession>
<dbReference type="Gene3D" id="3.30.70.1430">
    <property type="entry name" value="Multidrug efflux transporter AcrB pore domain"/>
    <property type="match status" value="2"/>
</dbReference>
<keyword evidence="7 8" id="KW-0472">Membrane</keyword>
<dbReference type="RefSeq" id="WP_069320820.1">
    <property type="nucleotide sequence ID" value="NZ_MDDS01000030.1"/>
</dbReference>
<dbReference type="GO" id="GO:0042910">
    <property type="term" value="F:xenobiotic transmembrane transporter activity"/>
    <property type="evidence" value="ECO:0007669"/>
    <property type="project" value="TreeGrafter"/>
</dbReference>
<comment type="similarity">
    <text evidence="2">Belongs to the resistance-nodulation-cell division (RND) (TC 2.A.6) family.</text>
</comment>
<dbReference type="InterPro" id="IPR004763">
    <property type="entry name" value="CusA-like"/>
</dbReference>
<comment type="caution">
    <text evidence="9">The sequence shown here is derived from an EMBL/GenBank/DDBJ whole genome shotgun (WGS) entry which is preliminary data.</text>
</comment>
<keyword evidence="6 8" id="KW-1133">Transmembrane helix</keyword>
<evidence type="ECO:0000256" key="3">
    <source>
        <dbReference type="ARBA" id="ARBA00022448"/>
    </source>
</evidence>
<organism evidence="9 10">
    <name type="scientific">Sphingomonas turrisvirgatae</name>
    <dbReference type="NCBI Taxonomy" id="1888892"/>
    <lineage>
        <taxon>Bacteria</taxon>
        <taxon>Pseudomonadati</taxon>
        <taxon>Pseudomonadota</taxon>
        <taxon>Alphaproteobacteria</taxon>
        <taxon>Sphingomonadales</taxon>
        <taxon>Sphingomonadaceae</taxon>
        <taxon>Sphingomonas</taxon>
    </lineage>
</organism>
<keyword evidence="4" id="KW-1003">Cell membrane</keyword>
<dbReference type="SUPFAM" id="SSF82693">
    <property type="entry name" value="Multidrug efflux transporter AcrB pore domain, PN1, PN2, PC1 and PC2 subdomains"/>
    <property type="match status" value="2"/>
</dbReference>
<dbReference type="Gene3D" id="1.20.1640.10">
    <property type="entry name" value="Multidrug efflux transporter AcrB transmembrane domain"/>
    <property type="match status" value="2"/>
</dbReference>
<feature type="transmembrane region" description="Helical" evidence="8">
    <location>
        <begin position="979"/>
        <end position="996"/>
    </location>
</feature>
<dbReference type="STRING" id="1888892.BFL28_17920"/>
<dbReference type="PRINTS" id="PR00702">
    <property type="entry name" value="ACRIFLAVINRP"/>
</dbReference>
<keyword evidence="5 8" id="KW-0812">Transmembrane</keyword>
<evidence type="ECO:0000256" key="6">
    <source>
        <dbReference type="ARBA" id="ARBA00022989"/>
    </source>
</evidence>
<gene>
    <name evidence="9" type="ORF">BFL28_17920</name>
</gene>
<dbReference type="GO" id="GO:0005886">
    <property type="term" value="C:plasma membrane"/>
    <property type="evidence" value="ECO:0007669"/>
    <property type="project" value="UniProtKB-SubCell"/>
</dbReference>
<feature type="transmembrane region" description="Helical" evidence="8">
    <location>
        <begin position="533"/>
        <end position="552"/>
    </location>
</feature>
<dbReference type="SUPFAM" id="SSF82866">
    <property type="entry name" value="Multidrug efflux transporter AcrB transmembrane domain"/>
    <property type="match status" value="2"/>
</dbReference>
<feature type="transmembrane region" description="Helical" evidence="8">
    <location>
        <begin position="440"/>
        <end position="462"/>
    </location>
</feature>
<keyword evidence="10" id="KW-1185">Reference proteome</keyword>
<dbReference type="Proteomes" id="UP000094487">
    <property type="component" value="Unassembled WGS sequence"/>
</dbReference>
<feature type="transmembrane region" description="Helical" evidence="8">
    <location>
        <begin position="920"/>
        <end position="946"/>
    </location>
</feature>
<dbReference type="OrthoDB" id="9758757at2"/>
<dbReference type="InterPro" id="IPR027463">
    <property type="entry name" value="AcrB_DN_DC_subdom"/>
</dbReference>
<dbReference type="InterPro" id="IPR001036">
    <property type="entry name" value="Acrflvin-R"/>
</dbReference>
<sequence length="1060" mass="114349">MIERIIRWSAANRLLVLLAAAFITAAGLYTVSRTPLDAIPDLSDVQVIIRTPYPGQAPQIVEAQVTYPIATTMLSAPKVKAVRAFSMFGDSFVTIIFEDGTDLYWARSRVLEYLNQAAGRLPPGVTPALGPDATGVGWAYQYALVDRTGGNDLGQLRALQDWFLRYQLKEVPGVAEVASVGGMVRAFQVEVNPEKLQLYRVSVSDVMEALQTANNETGGSVIERAEAEYMIRVGGYLQSLDDFRNIPLKVSAGGVPVTIGDVARVQIVPEFRRGIAELNGQGEVAGGVIVVRAGADTRSVIEAVKEKLEELKTALPKGVEVVTVYDRSSLIERAIENLSHKLVEEFIVVALVCVVFLLHLRSALVAILTLPLGILAAFIVMYYQGVNANILSLGGIALAIGAMVDAAVVMIENAHKKLEHAEHEHGGMTEELRKRTLVDAAVEVGPALFFSLLIITLSFLPVFSLEAQEGRLFTPLALTKTYSMAAAAGLSVTLIPVLMIMFIKGKIRPEEKNPINRWLIAAYRPALVWVMKWPKLVLGLAIGALLLTAWPLSRLGGEFMPALAEGDLLYMPTALPGLSASKASELLQITSRMIKTVPEVKTVFGKAGRAETATDPAPIEMFETVIQLKPQSEWREGMTMEKLIAELDSRVKVPGLANVFVPPIRNRIDMLATGIKSPVGVKVSGADLATLDRLGAKIAQVVKTVPGTTSAISDRILGGRYIDIKVDRLAAARYGLSIEDVQNTAAGAVGGMSVDEKIEGLARFPINVRFPREMRGSVEALRSLPIVAPTGGIVPLGAVASVQIADGPVMVKSENARPSAWVYIDVRDRDIVGFVNEARLKVAREVPMPPGYSITWSGQFEYAERASKKLAVIVPLTIGVIFLLLYLAFKRVREPLIVLLALPFALIGGVWLIYLMGHAISVATAVGFIALAGLAAEFGVIMLVYLDKAIEERIEAGKFSKTEDLEDALMEGAVLRVRPKAMTAAVILAGLFPLLIGEGTGSEIMQRLAAPLVGGMITAPLLSLFVLPAVYKLLGVKQFMREAVDQKQPDVASAAKPQMT</sequence>
<evidence type="ECO:0000256" key="1">
    <source>
        <dbReference type="ARBA" id="ARBA00004651"/>
    </source>
</evidence>
<dbReference type="Gene3D" id="3.30.2090.10">
    <property type="entry name" value="Multidrug efflux transporter AcrB TolC docking domain, DN and DC subdomains"/>
    <property type="match status" value="2"/>
</dbReference>
<dbReference type="GO" id="GO:0008324">
    <property type="term" value="F:monoatomic cation transmembrane transporter activity"/>
    <property type="evidence" value="ECO:0007669"/>
    <property type="project" value="InterPro"/>
</dbReference>
<dbReference type="SUPFAM" id="SSF82714">
    <property type="entry name" value="Multidrug efflux transporter AcrB TolC docking domain, DN and DC subdomains"/>
    <property type="match status" value="2"/>
</dbReference>
<feature type="transmembrane region" description="Helical" evidence="8">
    <location>
        <begin position="896"/>
        <end position="914"/>
    </location>
</feature>
<feature type="transmembrane region" description="Helical" evidence="8">
    <location>
        <begin position="338"/>
        <end position="358"/>
    </location>
</feature>
<evidence type="ECO:0000313" key="10">
    <source>
        <dbReference type="Proteomes" id="UP000094487"/>
    </source>
</evidence>
<feature type="transmembrane region" description="Helical" evidence="8">
    <location>
        <begin position="365"/>
        <end position="384"/>
    </location>
</feature>
<dbReference type="EMBL" id="MDDS01000030">
    <property type="protein sequence ID" value="ODP37430.1"/>
    <property type="molecule type" value="Genomic_DNA"/>
</dbReference>
<feature type="transmembrane region" description="Helical" evidence="8">
    <location>
        <begin position="390"/>
        <end position="411"/>
    </location>
</feature>
<feature type="transmembrane region" description="Helical" evidence="8">
    <location>
        <begin position="870"/>
        <end position="889"/>
    </location>
</feature>
<proteinExistence type="inferred from homology"/>
<feature type="transmembrane region" description="Helical" evidence="8">
    <location>
        <begin position="1008"/>
        <end position="1031"/>
    </location>
</feature>
<dbReference type="PANTHER" id="PTHR32063:SF19">
    <property type="entry name" value="CATION EFFLUX SYSTEM PROTEIN CUSA"/>
    <property type="match status" value="1"/>
</dbReference>
<evidence type="ECO:0000256" key="7">
    <source>
        <dbReference type="ARBA" id="ARBA00023136"/>
    </source>
</evidence>
<evidence type="ECO:0000313" key="9">
    <source>
        <dbReference type="EMBL" id="ODP37430.1"/>
    </source>
</evidence>
<evidence type="ECO:0000256" key="2">
    <source>
        <dbReference type="ARBA" id="ARBA00010942"/>
    </source>
</evidence>
<dbReference type="NCBIfam" id="TIGR00914">
    <property type="entry name" value="2A0601"/>
    <property type="match status" value="1"/>
</dbReference>
<evidence type="ECO:0000256" key="5">
    <source>
        <dbReference type="ARBA" id="ARBA00022692"/>
    </source>
</evidence>
<dbReference type="Pfam" id="PF00873">
    <property type="entry name" value="ACR_tran"/>
    <property type="match status" value="1"/>
</dbReference>
<comment type="subcellular location">
    <subcellularLocation>
        <location evidence="1">Cell membrane</location>
        <topology evidence="1">Multi-pass membrane protein</topology>
    </subcellularLocation>
</comment>
<feature type="transmembrane region" description="Helical" evidence="8">
    <location>
        <begin position="482"/>
        <end position="503"/>
    </location>
</feature>
<protein>
    <submittedName>
        <fullName evidence="9">Cation transporter</fullName>
    </submittedName>
</protein>
<keyword evidence="3" id="KW-0813">Transport</keyword>
<dbReference type="Gene3D" id="3.30.70.1440">
    <property type="entry name" value="Multidrug efflux transporter AcrB pore domain"/>
    <property type="match status" value="1"/>
</dbReference>
<dbReference type="PANTHER" id="PTHR32063">
    <property type="match status" value="1"/>
</dbReference>
<dbReference type="Gene3D" id="3.30.70.1320">
    <property type="entry name" value="Multidrug efflux transporter AcrB pore domain like"/>
    <property type="match status" value="1"/>
</dbReference>
<dbReference type="AlphaFoldDB" id="A0A1E3LX92"/>